<dbReference type="OrthoDB" id="2419613at2759"/>
<dbReference type="EMBL" id="JWZT01005375">
    <property type="protein sequence ID" value="KII61168.1"/>
    <property type="molecule type" value="Genomic_DNA"/>
</dbReference>
<dbReference type="GO" id="GO:0032874">
    <property type="term" value="P:positive regulation of stress-activated MAPK cascade"/>
    <property type="evidence" value="ECO:0007669"/>
    <property type="project" value="TreeGrafter"/>
</dbReference>
<dbReference type="AlphaFoldDB" id="A0A0C2I7I6"/>
<dbReference type="PANTHER" id="PTHR46428">
    <property type="entry name" value="KELCH DOMAIN-CONTAINING PROTEIN 10"/>
    <property type="match status" value="1"/>
</dbReference>
<evidence type="ECO:0000256" key="2">
    <source>
        <dbReference type="ARBA" id="ARBA00022737"/>
    </source>
</evidence>
<comment type="caution">
    <text evidence="3">The sequence shown here is derived from an EMBL/GenBank/DDBJ whole genome shotgun (WGS) entry which is preliminary data.</text>
</comment>
<evidence type="ECO:0000313" key="4">
    <source>
        <dbReference type="Proteomes" id="UP000031668"/>
    </source>
</evidence>
<dbReference type="SUPFAM" id="SSF117281">
    <property type="entry name" value="Kelch motif"/>
    <property type="match status" value="1"/>
</dbReference>
<dbReference type="Gene3D" id="2.120.10.80">
    <property type="entry name" value="Kelch-type beta propeller"/>
    <property type="match status" value="1"/>
</dbReference>
<dbReference type="Proteomes" id="UP000031668">
    <property type="component" value="Unassembled WGS sequence"/>
</dbReference>
<protein>
    <submittedName>
        <fullName evidence="3">Kelch domain-containing protein 10</fullName>
    </submittedName>
</protein>
<dbReference type="PANTHER" id="PTHR46428:SF1">
    <property type="entry name" value="KELCH DOMAIN-CONTAINING PROTEIN 10"/>
    <property type="match status" value="1"/>
</dbReference>
<reference evidence="3 4" key="1">
    <citation type="journal article" date="2014" name="Genome Biol. Evol.">
        <title>The genome of the myxosporean Thelohanellus kitauei shows adaptations to nutrient acquisition within its fish host.</title>
        <authorList>
            <person name="Yang Y."/>
            <person name="Xiong J."/>
            <person name="Zhou Z."/>
            <person name="Huo F."/>
            <person name="Miao W."/>
            <person name="Ran C."/>
            <person name="Liu Y."/>
            <person name="Zhang J."/>
            <person name="Feng J."/>
            <person name="Wang M."/>
            <person name="Wang M."/>
            <person name="Wang L."/>
            <person name="Yao B."/>
        </authorList>
    </citation>
    <scope>NUCLEOTIDE SEQUENCE [LARGE SCALE GENOMIC DNA]</scope>
    <source>
        <strain evidence="3">Wuqing</strain>
    </source>
</reference>
<keyword evidence="2" id="KW-0677">Repeat</keyword>
<organism evidence="3 4">
    <name type="scientific">Thelohanellus kitauei</name>
    <name type="common">Myxosporean</name>
    <dbReference type="NCBI Taxonomy" id="669202"/>
    <lineage>
        <taxon>Eukaryota</taxon>
        <taxon>Metazoa</taxon>
        <taxon>Cnidaria</taxon>
        <taxon>Myxozoa</taxon>
        <taxon>Myxosporea</taxon>
        <taxon>Bivalvulida</taxon>
        <taxon>Platysporina</taxon>
        <taxon>Myxobolidae</taxon>
        <taxon>Thelohanellus</taxon>
    </lineage>
</organism>
<sequence>MNPTDLDLSIFSISITIPGLQEKRTRKNQTYPSDRFNESIAFSDRFGFLSGGESSFGYESDIWRIDLETFEWIKLHITLQTGIYGHCMAVIDDYYLYSFGGICLAWRDLNTFERFLLRYPPLYRLCLERISRIHNYEYLANSLPAAINDELDLIS</sequence>
<evidence type="ECO:0000313" key="3">
    <source>
        <dbReference type="EMBL" id="KII61168.1"/>
    </source>
</evidence>
<keyword evidence="1" id="KW-0880">Kelch repeat</keyword>
<dbReference type="InterPro" id="IPR015915">
    <property type="entry name" value="Kelch-typ_b-propeller"/>
</dbReference>
<proteinExistence type="predicted"/>
<gene>
    <name evidence="3" type="ORF">RF11_16451</name>
</gene>
<evidence type="ECO:0000256" key="1">
    <source>
        <dbReference type="ARBA" id="ARBA00022441"/>
    </source>
</evidence>
<accession>A0A0C2I7I6</accession>
<name>A0A0C2I7I6_THEKT</name>
<keyword evidence="4" id="KW-1185">Reference proteome</keyword>
<dbReference type="InterPro" id="IPR052125">
    <property type="entry name" value="KLHDC10"/>
</dbReference>